<evidence type="ECO:0000313" key="3">
    <source>
        <dbReference type="EMBL" id="RLN40896.1"/>
    </source>
</evidence>
<sequence>MRILLQNDIGRLVEDASPIRQLFNDIKGRIPEETTETLERAAYIEHMQTPVSRALRHMADRAQLAKTREEVDSYKHRAQDVHRRINFLESCRPDVVGTIDRLKRRRAELAKEMEQITKDIAAEEKKLQELPSVITGLKQERRNLACEAIRLRRHMSEVPGSANDDQRVLDSADQIRQRAIAAIDAFLGL</sequence>
<comment type="caution">
    <text evidence="3">The sequence shown here is derived from an EMBL/GenBank/DDBJ whole genome shotgun (WGS) entry which is preliminary data.</text>
</comment>
<protein>
    <recommendedName>
        <fullName evidence="2">DUF1409 domain-containing protein</fullName>
    </recommendedName>
</protein>
<dbReference type="EMBL" id="PQIB02000001">
    <property type="protein sequence ID" value="RLN40896.1"/>
    <property type="molecule type" value="Genomic_DNA"/>
</dbReference>
<accession>A0A3L6TMP7</accession>
<dbReference type="AlphaFoldDB" id="A0A3L6TMP7"/>
<evidence type="ECO:0000313" key="4">
    <source>
        <dbReference type="Proteomes" id="UP000275267"/>
    </source>
</evidence>
<evidence type="ECO:0000259" key="2">
    <source>
        <dbReference type="Pfam" id="PF07197"/>
    </source>
</evidence>
<dbReference type="Proteomes" id="UP000275267">
    <property type="component" value="Unassembled WGS sequence"/>
</dbReference>
<dbReference type="Pfam" id="PF07197">
    <property type="entry name" value="DUF1409"/>
    <property type="match status" value="1"/>
</dbReference>
<keyword evidence="4" id="KW-1185">Reference proteome</keyword>
<evidence type="ECO:0000256" key="1">
    <source>
        <dbReference type="SAM" id="Coils"/>
    </source>
</evidence>
<feature type="coiled-coil region" evidence="1">
    <location>
        <begin position="64"/>
        <end position="126"/>
    </location>
</feature>
<reference evidence="4" key="1">
    <citation type="journal article" date="2019" name="Nat. Commun.">
        <title>The genome of broomcorn millet.</title>
        <authorList>
            <person name="Zou C."/>
            <person name="Miki D."/>
            <person name="Li D."/>
            <person name="Tang Q."/>
            <person name="Xiao L."/>
            <person name="Rajput S."/>
            <person name="Deng P."/>
            <person name="Jia W."/>
            <person name="Huang R."/>
            <person name="Zhang M."/>
            <person name="Sun Y."/>
            <person name="Hu J."/>
            <person name="Fu X."/>
            <person name="Schnable P.S."/>
            <person name="Li F."/>
            <person name="Zhang H."/>
            <person name="Feng B."/>
            <person name="Zhu X."/>
            <person name="Liu R."/>
            <person name="Schnable J.C."/>
            <person name="Zhu J.-K."/>
            <person name="Zhang H."/>
        </authorList>
    </citation>
    <scope>NUCLEOTIDE SEQUENCE [LARGE SCALE GENOMIC DNA]</scope>
</reference>
<dbReference type="Gene3D" id="1.10.287.2610">
    <property type="match status" value="1"/>
</dbReference>
<gene>
    <name evidence="3" type="ORF">C2845_PM01G44140</name>
</gene>
<organism evidence="3 4">
    <name type="scientific">Panicum miliaceum</name>
    <name type="common">Proso millet</name>
    <name type="synonym">Broomcorn millet</name>
    <dbReference type="NCBI Taxonomy" id="4540"/>
    <lineage>
        <taxon>Eukaryota</taxon>
        <taxon>Viridiplantae</taxon>
        <taxon>Streptophyta</taxon>
        <taxon>Embryophyta</taxon>
        <taxon>Tracheophyta</taxon>
        <taxon>Spermatophyta</taxon>
        <taxon>Magnoliopsida</taxon>
        <taxon>Liliopsida</taxon>
        <taxon>Poales</taxon>
        <taxon>Poaceae</taxon>
        <taxon>PACMAD clade</taxon>
        <taxon>Panicoideae</taxon>
        <taxon>Panicodae</taxon>
        <taxon>Paniceae</taxon>
        <taxon>Panicinae</taxon>
        <taxon>Panicum</taxon>
        <taxon>Panicum sect. Panicum</taxon>
    </lineage>
</organism>
<feature type="domain" description="DUF1409" evidence="2">
    <location>
        <begin position="5"/>
        <end position="51"/>
    </location>
</feature>
<name>A0A3L6TMP7_PANMI</name>
<proteinExistence type="predicted"/>
<keyword evidence="1" id="KW-0175">Coiled coil</keyword>
<dbReference type="InterPro" id="IPR010811">
    <property type="entry name" value="DUF1409"/>
</dbReference>